<organism evidence="3 4">
    <name type="scientific">Melaminivora suipulveris</name>
    <dbReference type="NCBI Taxonomy" id="2109913"/>
    <lineage>
        <taxon>Bacteria</taxon>
        <taxon>Pseudomonadati</taxon>
        <taxon>Pseudomonadota</taxon>
        <taxon>Betaproteobacteria</taxon>
        <taxon>Burkholderiales</taxon>
        <taxon>Comamonadaceae</taxon>
        <taxon>Melaminivora</taxon>
    </lineage>
</organism>
<protein>
    <submittedName>
        <fullName evidence="3">NADP-dependent oxidoreductase</fullName>
    </submittedName>
</protein>
<gene>
    <name evidence="3" type="ORF">C6568_01950</name>
</gene>
<dbReference type="SUPFAM" id="SSF50129">
    <property type="entry name" value="GroES-like"/>
    <property type="match status" value="1"/>
</dbReference>
<sequence>MPRNQQILLDNRPEGEATAANFKLVSADTPPLKDGQVLVRHHYLSLDPYMRGRMNDAKSYAACQPLGEVMQGGTVGGVAESRHPDYQPGDQVVGMGGWQEWSVVDANQPGMLRKVDTTHVPLSYYLGAVGMPGVTAWYGLTQIIDPKPGQTVVVSAATGAVGSAFVALARARDCRVVGIAGGPEKCRYATEELGFNECIDHRQHQDLKSMSAALKAACPDGIDGHFENVGGHILDAVLLRANAFARVALCGMIAGYDGQPLPLQNPALILINRMRVEGFIVSEHMQLWPQALRELGGLVAAGKLRPRESVAEGLAAAPEAFLGMLRGKNFGKQLVKLI</sequence>
<dbReference type="CDD" id="cd05288">
    <property type="entry name" value="PGDH"/>
    <property type="match status" value="1"/>
</dbReference>
<reference evidence="3 4" key="1">
    <citation type="submission" date="2018-03" db="EMBL/GenBank/DDBJ databases">
        <title>Genome sequencing of Melaminivora sp.</title>
        <authorList>
            <person name="Kim S.-J."/>
            <person name="Heo J."/>
            <person name="Ahn J.-H."/>
            <person name="Kwon S.-W."/>
        </authorList>
    </citation>
    <scope>NUCLEOTIDE SEQUENCE [LARGE SCALE GENOMIC DNA]</scope>
    <source>
        <strain evidence="3 4">SC2-9</strain>
    </source>
</reference>
<dbReference type="Pfam" id="PF00107">
    <property type="entry name" value="ADH_zinc_N"/>
    <property type="match status" value="1"/>
</dbReference>
<dbReference type="FunFam" id="3.40.50.720:FF:000121">
    <property type="entry name" value="Prostaglandin reductase 2"/>
    <property type="match status" value="1"/>
</dbReference>
<feature type="domain" description="Enoyl reductase (ER)" evidence="2">
    <location>
        <begin position="17"/>
        <end position="335"/>
    </location>
</feature>
<proteinExistence type="predicted"/>
<dbReference type="AlphaFoldDB" id="A0A2R3Q8Q1"/>
<dbReference type="OrthoDB" id="9805663at2"/>
<dbReference type="RefSeq" id="WP_106682641.1">
    <property type="nucleotide sequence ID" value="NZ_CP027667.1"/>
</dbReference>
<dbReference type="InterPro" id="IPR045010">
    <property type="entry name" value="MDR_fam"/>
</dbReference>
<evidence type="ECO:0000259" key="2">
    <source>
        <dbReference type="SMART" id="SM00829"/>
    </source>
</evidence>
<dbReference type="PANTHER" id="PTHR43205:SF7">
    <property type="entry name" value="PROSTAGLANDIN REDUCTASE 1"/>
    <property type="match status" value="1"/>
</dbReference>
<dbReference type="EMBL" id="CP027667">
    <property type="protein sequence ID" value="AVO48158.1"/>
    <property type="molecule type" value="Genomic_DNA"/>
</dbReference>
<keyword evidence="1" id="KW-0560">Oxidoreductase</keyword>
<accession>A0A2R3Q8Q1</accession>
<dbReference type="Gene3D" id="3.90.180.10">
    <property type="entry name" value="Medium-chain alcohol dehydrogenases, catalytic domain"/>
    <property type="match status" value="1"/>
</dbReference>
<dbReference type="PANTHER" id="PTHR43205">
    <property type="entry name" value="PROSTAGLANDIN REDUCTASE"/>
    <property type="match status" value="1"/>
</dbReference>
<dbReference type="Proteomes" id="UP000237925">
    <property type="component" value="Chromosome"/>
</dbReference>
<evidence type="ECO:0000313" key="3">
    <source>
        <dbReference type="EMBL" id="AVO48158.1"/>
    </source>
</evidence>
<dbReference type="Pfam" id="PF16884">
    <property type="entry name" value="ADH_N_2"/>
    <property type="match status" value="1"/>
</dbReference>
<dbReference type="Gene3D" id="3.40.50.720">
    <property type="entry name" value="NAD(P)-binding Rossmann-like Domain"/>
    <property type="match status" value="1"/>
</dbReference>
<dbReference type="InterPro" id="IPR036291">
    <property type="entry name" value="NAD(P)-bd_dom_sf"/>
</dbReference>
<dbReference type="InterPro" id="IPR041694">
    <property type="entry name" value="ADH_N_2"/>
</dbReference>
<name>A0A2R3Q8Q1_9BURK</name>
<dbReference type="SMART" id="SM00829">
    <property type="entry name" value="PKS_ER"/>
    <property type="match status" value="1"/>
</dbReference>
<evidence type="ECO:0000313" key="4">
    <source>
        <dbReference type="Proteomes" id="UP000237925"/>
    </source>
</evidence>
<dbReference type="GO" id="GO:0016628">
    <property type="term" value="F:oxidoreductase activity, acting on the CH-CH group of donors, NAD or NADP as acceptor"/>
    <property type="evidence" value="ECO:0007669"/>
    <property type="project" value="InterPro"/>
</dbReference>
<evidence type="ECO:0000256" key="1">
    <source>
        <dbReference type="ARBA" id="ARBA00023002"/>
    </source>
</evidence>
<dbReference type="InterPro" id="IPR011032">
    <property type="entry name" value="GroES-like_sf"/>
</dbReference>
<dbReference type="KEGG" id="mela:C6568_01950"/>
<dbReference type="InterPro" id="IPR020843">
    <property type="entry name" value="ER"/>
</dbReference>
<keyword evidence="4" id="KW-1185">Reference proteome</keyword>
<dbReference type="SUPFAM" id="SSF51735">
    <property type="entry name" value="NAD(P)-binding Rossmann-fold domains"/>
    <property type="match status" value="1"/>
</dbReference>
<dbReference type="InterPro" id="IPR013149">
    <property type="entry name" value="ADH-like_C"/>
</dbReference>